<proteinExistence type="predicted"/>
<evidence type="ECO:0000313" key="2">
    <source>
        <dbReference type="Proteomes" id="UP001154282"/>
    </source>
</evidence>
<keyword evidence="2" id="KW-1185">Reference proteome</keyword>
<dbReference type="EMBL" id="CAMGYJ010000010">
    <property type="protein sequence ID" value="CAI0547386.1"/>
    <property type="molecule type" value="Genomic_DNA"/>
</dbReference>
<reference evidence="1" key="1">
    <citation type="submission" date="2022-08" db="EMBL/GenBank/DDBJ databases">
        <authorList>
            <person name="Gutierrez-Valencia J."/>
        </authorList>
    </citation>
    <scope>NUCLEOTIDE SEQUENCE</scope>
</reference>
<accession>A0AAV0QR65</accession>
<dbReference type="Proteomes" id="UP001154282">
    <property type="component" value="Unassembled WGS sequence"/>
</dbReference>
<organism evidence="1 2">
    <name type="scientific">Linum tenue</name>
    <dbReference type="NCBI Taxonomy" id="586396"/>
    <lineage>
        <taxon>Eukaryota</taxon>
        <taxon>Viridiplantae</taxon>
        <taxon>Streptophyta</taxon>
        <taxon>Embryophyta</taxon>
        <taxon>Tracheophyta</taxon>
        <taxon>Spermatophyta</taxon>
        <taxon>Magnoliopsida</taxon>
        <taxon>eudicotyledons</taxon>
        <taxon>Gunneridae</taxon>
        <taxon>Pentapetalae</taxon>
        <taxon>rosids</taxon>
        <taxon>fabids</taxon>
        <taxon>Malpighiales</taxon>
        <taxon>Linaceae</taxon>
        <taxon>Linum</taxon>
    </lineage>
</organism>
<comment type="caution">
    <text evidence="1">The sequence shown here is derived from an EMBL/GenBank/DDBJ whole genome shotgun (WGS) entry which is preliminary data.</text>
</comment>
<sequence length="50" mass="5891">MLLPWFLQNERIKGADRHITVRYLLSDSPASRHPTRLGFSFKHKRKGKSL</sequence>
<dbReference type="AlphaFoldDB" id="A0AAV0QR65"/>
<protein>
    <submittedName>
        <fullName evidence="1">Uncharacterized protein</fullName>
    </submittedName>
</protein>
<name>A0AAV0QR65_9ROSI</name>
<gene>
    <name evidence="1" type="ORF">LITE_LOCUS44346</name>
</gene>
<evidence type="ECO:0000313" key="1">
    <source>
        <dbReference type="EMBL" id="CAI0547386.1"/>
    </source>
</evidence>